<dbReference type="InterPro" id="IPR011701">
    <property type="entry name" value="MFS"/>
</dbReference>
<evidence type="ECO:0000256" key="1">
    <source>
        <dbReference type="ARBA" id="ARBA00004651"/>
    </source>
</evidence>
<keyword evidence="8" id="KW-1185">Reference proteome</keyword>
<evidence type="ECO:0000256" key="4">
    <source>
        <dbReference type="ARBA" id="ARBA00023136"/>
    </source>
</evidence>
<dbReference type="RefSeq" id="WP_344194636.1">
    <property type="nucleotide sequence ID" value="NZ_BAAARN010000003.1"/>
</dbReference>
<comment type="subcellular location">
    <subcellularLocation>
        <location evidence="1">Cell membrane</location>
        <topology evidence="1">Multi-pass membrane protein</topology>
    </subcellularLocation>
</comment>
<sequence>MAEPHHPAGDGTAAPSSTAPAAAATVGPVELLRRPHVSRLLFSALLGRLPTGMVPLALVLFTRESGADFARAGLLTAAYSLGACLGGPVLSRVMDARGQRGTLVLGGIVSSVALAAVPFAPGLAGLLVALVAGLMTPPLEPALRTLWPSVLPAREVPAAFAVDAAAQELVFVLGPLVVLLAQGFGDGGGLIAAAVVGVAGTWWFTASRVSREWTPVREERHWLGPLRSARLCVLYIAVLLVGLTIGVPAVALVAYAESVSAPGWASWLVAANALGALAGGLAYSGRAPHRNPLRDLPFGLLTLVATYAALAWTPAQPPVMAVLTVLSGIGLPLTLTCVFQVVDRLAPVGTTTEAFAWLISAFLAGGSVGAFTAGALADGGSISAAFLVAAGSSLAALVVAVPVLRGVPTPTATPSDVRGASGPHDD</sequence>
<feature type="transmembrane region" description="Helical" evidence="5">
    <location>
        <begin position="296"/>
        <end position="313"/>
    </location>
</feature>
<feature type="transmembrane region" description="Helical" evidence="5">
    <location>
        <begin position="102"/>
        <end position="135"/>
    </location>
</feature>
<evidence type="ECO:0000313" key="8">
    <source>
        <dbReference type="Proteomes" id="UP001501326"/>
    </source>
</evidence>
<dbReference type="PANTHER" id="PTHR23542:SF1">
    <property type="entry name" value="MAJOR FACILITATOR SUPERFAMILY (MFS) PROFILE DOMAIN-CONTAINING PROTEIN"/>
    <property type="match status" value="1"/>
</dbReference>
<dbReference type="SUPFAM" id="SSF103473">
    <property type="entry name" value="MFS general substrate transporter"/>
    <property type="match status" value="1"/>
</dbReference>
<evidence type="ECO:0000256" key="3">
    <source>
        <dbReference type="ARBA" id="ARBA00022989"/>
    </source>
</evidence>
<evidence type="ECO:0000256" key="2">
    <source>
        <dbReference type="ARBA" id="ARBA00022692"/>
    </source>
</evidence>
<evidence type="ECO:0000256" key="5">
    <source>
        <dbReference type="SAM" id="Phobius"/>
    </source>
</evidence>
<feature type="transmembrane region" description="Helical" evidence="5">
    <location>
        <begin position="382"/>
        <end position="404"/>
    </location>
</feature>
<feature type="transmembrane region" description="Helical" evidence="5">
    <location>
        <begin position="69"/>
        <end position="90"/>
    </location>
</feature>
<dbReference type="Proteomes" id="UP001501326">
    <property type="component" value="Unassembled WGS sequence"/>
</dbReference>
<feature type="transmembrane region" description="Helical" evidence="5">
    <location>
        <begin position="354"/>
        <end position="376"/>
    </location>
</feature>
<organism evidence="7 8">
    <name type="scientific">Pedococcus aerophilus</name>
    <dbReference type="NCBI Taxonomy" id="436356"/>
    <lineage>
        <taxon>Bacteria</taxon>
        <taxon>Bacillati</taxon>
        <taxon>Actinomycetota</taxon>
        <taxon>Actinomycetes</taxon>
        <taxon>Micrococcales</taxon>
        <taxon>Intrasporangiaceae</taxon>
        <taxon>Pedococcus</taxon>
    </lineage>
</organism>
<dbReference type="InterPro" id="IPR036259">
    <property type="entry name" value="MFS_trans_sf"/>
</dbReference>
<comment type="caution">
    <text evidence="7">The sequence shown here is derived from an EMBL/GenBank/DDBJ whole genome shotgun (WGS) entry which is preliminary data.</text>
</comment>
<dbReference type="Gene3D" id="1.20.1250.20">
    <property type="entry name" value="MFS general substrate transporter like domains"/>
    <property type="match status" value="1"/>
</dbReference>
<name>A0ABN3UT84_9MICO</name>
<evidence type="ECO:0000259" key="6">
    <source>
        <dbReference type="PROSITE" id="PS50850"/>
    </source>
</evidence>
<proteinExistence type="predicted"/>
<feature type="transmembrane region" description="Helical" evidence="5">
    <location>
        <begin position="264"/>
        <end position="284"/>
    </location>
</feature>
<feature type="domain" description="Major facilitator superfamily (MFS) profile" evidence="6">
    <location>
        <begin position="230"/>
        <end position="426"/>
    </location>
</feature>
<dbReference type="PANTHER" id="PTHR23542">
    <property type="match status" value="1"/>
</dbReference>
<dbReference type="Pfam" id="PF07690">
    <property type="entry name" value="MFS_1"/>
    <property type="match status" value="2"/>
</dbReference>
<keyword evidence="4 5" id="KW-0472">Membrane</keyword>
<feature type="transmembrane region" description="Helical" evidence="5">
    <location>
        <begin position="231"/>
        <end position="252"/>
    </location>
</feature>
<evidence type="ECO:0000313" key="7">
    <source>
        <dbReference type="EMBL" id="GAA2738272.1"/>
    </source>
</evidence>
<gene>
    <name evidence="7" type="ORF">GCM10009867_28840</name>
</gene>
<reference evidence="7 8" key="1">
    <citation type="journal article" date="2019" name="Int. J. Syst. Evol. Microbiol.">
        <title>The Global Catalogue of Microorganisms (GCM) 10K type strain sequencing project: providing services to taxonomists for standard genome sequencing and annotation.</title>
        <authorList>
            <consortium name="The Broad Institute Genomics Platform"/>
            <consortium name="The Broad Institute Genome Sequencing Center for Infectious Disease"/>
            <person name="Wu L."/>
            <person name="Ma J."/>
        </authorList>
    </citation>
    <scope>NUCLEOTIDE SEQUENCE [LARGE SCALE GENOMIC DNA]</scope>
    <source>
        <strain evidence="7 8">JCM 16378</strain>
    </source>
</reference>
<dbReference type="PROSITE" id="PS50850">
    <property type="entry name" value="MFS"/>
    <property type="match status" value="1"/>
</dbReference>
<feature type="transmembrane region" description="Helical" evidence="5">
    <location>
        <begin position="40"/>
        <end position="63"/>
    </location>
</feature>
<protein>
    <submittedName>
        <fullName evidence="7">MFS transporter</fullName>
    </submittedName>
</protein>
<feature type="transmembrane region" description="Helical" evidence="5">
    <location>
        <begin position="319"/>
        <end position="342"/>
    </location>
</feature>
<accession>A0ABN3UT84</accession>
<keyword evidence="2 5" id="KW-0812">Transmembrane</keyword>
<feature type="transmembrane region" description="Helical" evidence="5">
    <location>
        <begin position="189"/>
        <end position="210"/>
    </location>
</feature>
<dbReference type="EMBL" id="BAAARN010000003">
    <property type="protein sequence ID" value="GAA2738272.1"/>
    <property type="molecule type" value="Genomic_DNA"/>
</dbReference>
<dbReference type="InterPro" id="IPR020846">
    <property type="entry name" value="MFS_dom"/>
</dbReference>
<keyword evidence="3 5" id="KW-1133">Transmembrane helix</keyword>